<sequence>MKGDDDMYLKLPQYLSDLRFARGGIHRARNLPAEIPHGGVVPATHALHDDEECLYRVWWLYTRETVYGNGVGYTLDRRLIQASMNPFDQSNAVLLRLLTMPYNSSLDATYRSMDMQYEDVMVGRQVRDHREAVQNMCPKRRVCYLVDKRSRVHQVLRPKPTTVSWASTMEHYGMPAIPYYLHYFHKNEFRVAAEAKVALANGVNISDVEAKATAQMHDWVRSQVPSTLVGLGSKLDVNWVRGAERVPYVMAEEDDVAVYDVRYRFRQRDVAQCTFESVN</sequence>
<protein>
    <submittedName>
        <fullName evidence="1">Phosphoglycan beta 1,3 galactosyltransferase 4</fullName>
    </submittedName>
</protein>
<accession>A0AAW0F033</accession>
<keyword evidence="2" id="KW-1185">Reference proteome</keyword>
<organism evidence="1 2">
    <name type="scientific">Novymonas esmeraldas</name>
    <dbReference type="NCBI Taxonomy" id="1808958"/>
    <lineage>
        <taxon>Eukaryota</taxon>
        <taxon>Discoba</taxon>
        <taxon>Euglenozoa</taxon>
        <taxon>Kinetoplastea</taxon>
        <taxon>Metakinetoplastina</taxon>
        <taxon>Trypanosomatida</taxon>
        <taxon>Trypanosomatidae</taxon>
        <taxon>Novymonas</taxon>
    </lineage>
</organism>
<keyword evidence="1" id="KW-0808">Transferase</keyword>
<evidence type="ECO:0000313" key="2">
    <source>
        <dbReference type="Proteomes" id="UP001430356"/>
    </source>
</evidence>
<evidence type="ECO:0000313" key="1">
    <source>
        <dbReference type="EMBL" id="KAK7199515.1"/>
    </source>
</evidence>
<dbReference type="EMBL" id="JAECZO010000522">
    <property type="protein sequence ID" value="KAK7199515.1"/>
    <property type="molecule type" value="Genomic_DNA"/>
</dbReference>
<comment type="caution">
    <text evidence="1">The sequence shown here is derived from an EMBL/GenBank/DDBJ whole genome shotgun (WGS) entry which is preliminary data.</text>
</comment>
<dbReference type="GO" id="GO:0016757">
    <property type="term" value="F:glycosyltransferase activity"/>
    <property type="evidence" value="ECO:0007669"/>
    <property type="project" value="UniProtKB-KW"/>
</dbReference>
<gene>
    <name evidence="1" type="ORF">NESM_000928700</name>
</gene>
<name>A0AAW0F033_9TRYP</name>
<reference evidence="1 2" key="1">
    <citation type="journal article" date="2021" name="MBio">
        <title>A New Model Trypanosomatid, Novymonas esmeraldas: Genomic Perception of Its 'Candidatus Pandoraea novymonadis' Endosymbiont.</title>
        <authorList>
            <person name="Zakharova A."/>
            <person name="Saura A."/>
            <person name="Butenko A."/>
            <person name="Podesvova L."/>
            <person name="Warmusova S."/>
            <person name="Kostygov A.Y."/>
            <person name="Nenarokova A."/>
            <person name="Lukes J."/>
            <person name="Opperdoes F.R."/>
            <person name="Yurchenko V."/>
        </authorList>
    </citation>
    <scope>NUCLEOTIDE SEQUENCE [LARGE SCALE GENOMIC DNA]</scope>
    <source>
        <strain evidence="1 2">E262AT.01</strain>
    </source>
</reference>
<keyword evidence="1" id="KW-0328">Glycosyltransferase</keyword>
<dbReference type="Proteomes" id="UP001430356">
    <property type="component" value="Unassembled WGS sequence"/>
</dbReference>
<dbReference type="AlphaFoldDB" id="A0AAW0F033"/>
<proteinExistence type="predicted"/>